<accession>A0ABT4CHW6</accession>
<evidence type="ECO:0000313" key="4">
    <source>
        <dbReference type="Proteomes" id="UP001074726"/>
    </source>
</evidence>
<proteinExistence type="inferred from homology"/>
<dbReference type="RefSeq" id="WP_268113605.1">
    <property type="nucleotide sequence ID" value="NZ_JAPPUX010000006.1"/>
</dbReference>
<dbReference type="PANTHER" id="PTHR13774">
    <property type="entry name" value="PHENAZINE BIOSYNTHESIS PROTEIN"/>
    <property type="match status" value="1"/>
</dbReference>
<dbReference type="NCBIfam" id="TIGR00654">
    <property type="entry name" value="PhzF_family"/>
    <property type="match status" value="1"/>
</dbReference>
<comment type="similarity">
    <text evidence="1">Belongs to the PhzF family.</text>
</comment>
<organism evidence="3 4">
    <name type="scientific">Nocardioides pini</name>
    <dbReference type="NCBI Taxonomy" id="2975053"/>
    <lineage>
        <taxon>Bacteria</taxon>
        <taxon>Bacillati</taxon>
        <taxon>Actinomycetota</taxon>
        <taxon>Actinomycetes</taxon>
        <taxon>Propionibacteriales</taxon>
        <taxon>Nocardioidaceae</taxon>
        <taxon>Nocardioides</taxon>
    </lineage>
</organism>
<dbReference type="Pfam" id="PF02567">
    <property type="entry name" value="PhzC-PhzF"/>
    <property type="match status" value="1"/>
</dbReference>
<sequence length="291" mass="31054">MTVEVLRYSAFPEDGAGGNPAGVVLGAASLSEPQMRAIAEAIGYSETAFLSPTSESDPARLRVRYFSPRAEVDFCGHATVASAVAIAERYGAGVLTLETNVGLVPVSTRHDGVELTATLTSPATWTRPAGDSAGEALDALRLAASDLDPAYPVHVAFAGNKHLVVGVRDRWTLDALDYDYGALERLMGREGWTTVHVFWAEDRHRFHARNAFPPGGVREDPATGAAAAAFGGYLRQLELVDVPSRIVVLQGRQMGAPSRLVVDLRPGSDTVEVTGTARRLTLTPYDDVDLP</sequence>
<evidence type="ECO:0000313" key="3">
    <source>
        <dbReference type="EMBL" id="MCY4728570.1"/>
    </source>
</evidence>
<dbReference type="PIRSF" id="PIRSF016184">
    <property type="entry name" value="PhzC_PhzF"/>
    <property type="match status" value="1"/>
</dbReference>
<name>A0ABT4CHW6_9ACTN</name>
<reference evidence="3" key="1">
    <citation type="submission" date="2022-08" db="EMBL/GenBank/DDBJ databases">
        <title>Genome sequencing of Nocardioides sp. STR2.</title>
        <authorList>
            <person name="So Y."/>
        </authorList>
    </citation>
    <scope>NUCLEOTIDE SEQUENCE</scope>
    <source>
        <strain evidence="3">STR2</strain>
    </source>
</reference>
<dbReference type="GO" id="GO:0016853">
    <property type="term" value="F:isomerase activity"/>
    <property type="evidence" value="ECO:0007669"/>
    <property type="project" value="UniProtKB-KW"/>
</dbReference>
<dbReference type="EMBL" id="JAPPUX010000006">
    <property type="protein sequence ID" value="MCY4728570.1"/>
    <property type="molecule type" value="Genomic_DNA"/>
</dbReference>
<evidence type="ECO:0000256" key="1">
    <source>
        <dbReference type="ARBA" id="ARBA00008270"/>
    </source>
</evidence>
<evidence type="ECO:0000256" key="2">
    <source>
        <dbReference type="ARBA" id="ARBA00023235"/>
    </source>
</evidence>
<keyword evidence="2 3" id="KW-0413">Isomerase</keyword>
<dbReference type="Gene3D" id="3.10.310.10">
    <property type="entry name" value="Diaminopimelate Epimerase, Chain A, domain 1"/>
    <property type="match status" value="2"/>
</dbReference>
<dbReference type="Proteomes" id="UP001074726">
    <property type="component" value="Unassembled WGS sequence"/>
</dbReference>
<comment type="caution">
    <text evidence="3">The sequence shown here is derived from an EMBL/GenBank/DDBJ whole genome shotgun (WGS) entry which is preliminary data.</text>
</comment>
<dbReference type="InterPro" id="IPR003719">
    <property type="entry name" value="Phenazine_PhzF-like"/>
</dbReference>
<protein>
    <submittedName>
        <fullName evidence="3">PhzF family phenazine biosynthesis isomerase</fullName>
    </submittedName>
</protein>
<keyword evidence="4" id="KW-1185">Reference proteome</keyword>
<gene>
    <name evidence="3" type="ORF">NYO98_19975</name>
</gene>
<dbReference type="PANTHER" id="PTHR13774:SF39">
    <property type="entry name" value="BIOSYNTHESIS PROTEIN, PUTATIVE-RELATED"/>
    <property type="match status" value="1"/>
</dbReference>
<dbReference type="SUPFAM" id="SSF54506">
    <property type="entry name" value="Diaminopimelate epimerase-like"/>
    <property type="match status" value="1"/>
</dbReference>